<reference evidence="1 2" key="1">
    <citation type="submission" date="2015-12" db="EMBL/GenBank/DDBJ databases">
        <title>Genome sequence of Mucilaginibacter gotjawali.</title>
        <authorList>
            <person name="Lee J.S."/>
            <person name="Lee K.C."/>
            <person name="Kim K.K."/>
            <person name="Lee B.W."/>
        </authorList>
    </citation>
    <scope>NUCLEOTIDE SEQUENCE [LARGE SCALE GENOMIC DNA]</scope>
    <source>
        <strain evidence="1 2">SA3-7</strain>
    </source>
</reference>
<evidence type="ECO:0000313" key="1">
    <source>
        <dbReference type="EMBL" id="BAU53494.1"/>
    </source>
</evidence>
<protein>
    <submittedName>
        <fullName evidence="1">Uncharacterized protein</fullName>
    </submittedName>
</protein>
<proteinExistence type="predicted"/>
<sequence length="73" mass="8223">MLAGFIVWLFYVRLCAKLGAKRVIGGINGAFYGIFFSYLGIFFILSSRKLDNERANSALLLEYQPVGVRRTEA</sequence>
<organism evidence="1 2">
    <name type="scientific">Mucilaginibacter gotjawali</name>
    <dbReference type="NCBI Taxonomy" id="1550579"/>
    <lineage>
        <taxon>Bacteria</taxon>
        <taxon>Pseudomonadati</taxon>
        <taxon>Bacteroidota</taxon>
        <taxon>Sphingobacteriia</taxon>
        <taxon>Sphingobacteriales</taxon>
        <taxon>Sphingobacteriaceae</taxon>
        <taxon>Mucilaginibacter</taxon>
    </lineage>
</organism>
<dbReference type="OrthoDB" id="798863at2"/>
<evidence type="ECO:0000313" key="2">
    <source>
        <dbReference type="Proteomes" id="UP000218263"/>
    </source>
</evidence>
<name>A0A0X8X0C6_9SPHI</name>
<dbReference type="AlphaFoldDB" id="A0A0X8X0C6"/>
<dbReference type="Proteomes" id="UP000218263">
    <property type="component" value="Chromosome"/>
</dbReference>
<dbReference type="RefSeq" id="WP_096351086.1">
    <property type="nucleotide sequence ID" value="NZ_AP017313.1"/>
</dbReference>
<gene>
    <name evidence="1" type="ORF">MgSA37_01663</name>
</gene>
<keyword evidence="2" id="KW-1185">Reference proteome</keyword>
<accession>A0A0X8X0C6</accession>
<dbReference type="KEGG" id="mgot:MgSA37_01663"/>
<dbReference type="EMBL" id="AP017313">
    <property type="protein sequence ID" value="BAU53494.1"/>
    <property type="molecule type" value="Genomic_DNA"/>
</dbReference>